<protein>
    <submittedName>
        <fullName evidence="2">Uncharacterized protein</fullName>
    </submittedName>
</protein>
<proteinExistence type="predicted"/>
<keyword evidence="1" id="KW-0472">Membrane</keyword>
<evidence type="ECO:0000256" key="1">
    <source>
        <dbReference type="SAM" id="Phobius"/>
    </source>
</evidence>
<name>A0A2G9RJZ5_AQUCT</name>
<dbReference type="Proteomes" id="UP000228934">
    <property type="component" value="Unassembled WGS sequence"/>
</dbReference>
<evidence type="ECO:0000313" key="3">
    <source>
        <dbReference type="Proteomes" id="UP000228934"/>
    </source>
</evidence>
<organism evidence="2 3">
    <name type="scientific">Aquarana catesbeiana</name>
    <name type="common">American bullfrog</name>
    <name type="synonym">Rana catesbeiana</name>
    <dbReference type="NCBI Taxonomy" id="8400"/>
    <lineage>
        <taxon>Eukaryota</taxon>
        <taxon>Metazoa</taxon>
        <taxon>Chordata</taxon>
        <taxon>Craniata</taxon>
        <taxon>Vertebrata</taxon>
        <taxon>Euteleostomi</taxon>
        <taxon>Amphibia</taxon>
        <taxon>Batrachia</taxon>
        <taxon>Anura</taxon>
        <taxon>Neobatrachia</taxon>
        <taxon>Ranoidea</taxon>
        <taxon>Ranidae</taxon>
        <taxon>Aquarana</taxon>
    </lineage>
</organism>
<feature type="transmembrane region" description="Helical" evidence="1">
    <location>
        <begin position="6"/>
        <end position="26"/>
    </location>
</feature>
<keyword evidence="1" id="KW-1133">Transmembrane helix</keyword>
<dbReference type="EMBL" id="KV941753">
    <property type="protein sequence ID" value="PIO28085.1"/>
    <property type="molecule type" value="Genomic_DNA"/>
</dbReference>
<evidence type="ECO:0000313" key="2">
    <source>
        <dbReference type="EMBL" id="PIO28085.1"/>
    </source>
</evidence>
<gene>
    <name evidence="2" type="ORF">AB205_0164610</name>
</gene>
<accession>A0A2G9RJZ5</accession>
<keyword evidence="1" id="KW-0812">Transmembrane</keyword>
<keyword evidence="3" id="KW-1185">Reference proteome</keyword>
<sequence length="40" mass="4494">MIYAFYYTSGILNLIINYGCMCISIIGEGMMQHSFSHTGI</sequence>
<dbReference type="AlphaFoldDB" id="A0A2G9RJZ5"/>
<reference evidence="3" key="1">
    <citation type="journal article" date="2017" name="Nat. Commun.">
        <title>The North American bullfrog draft genome provides insight into hormonal regulation of long noncoding RNA.</title>
        <authorList>
            <person name="Hammond S.A."/>
            <person name="Warren R.L."/>
            <person name="Vandervalk B.P."/>
            <person name="Kucuk E."/>
            <person name="Khan H."/>
            <person name="Gibb E.A."/>
            <person name="Pandoh P."/>
            <person name="Kirk H."/>
            <person name="Zhao Y."/>
            <person name="Jones M."/>
            <person name="Mungall A.J."/>
            <person name="Coope R."/>
            <person name="Pleasance S."/>
            <person name="Moore R.A."/>
            <person name="Holt R.A."/>
            <person name="Round J.M."/>
            <person name="Ohora S."/>
            <person name="Walle B.V."/>
            <person name="Veldhoen N."/>
            <person name="Helbing C.C."/>
            <person name="Birol I."/>
        </authorList>
    </citation>
    <scope>NUCLEOTIDE SEQUENCE [LARGE SCALE GENOMIC DNA]</scope>
</reference>